<evidence type="ECO:0000256" key="11">
    <source>
        <dbReference type="SAM" id="Phobius"/>
    </source>
</evidence>
<dbReference type="InterPro" id="IPR007110">
    <property type="entry name" value="Ig-like_dom"/>
</dbReference>
<dbReference type="Gene3D" id="2.60.40.10">
    <property type="entry name" value="Immunoglobulins"/>
    <property type="match status" value="1"/>
</dbReference>
<evidence type="ECO:0000256" key="7">
    <source>
        <dbReference type="ARBA" id="ARBA00023136"/>
    </source>
</evidence>
<evidence type="ECO:0000256" key="1">
    <source>
        <dbReference type="ARBA" id="ARBA00004167"/>
    </source>
</evidence>
<organism evidence="14 15">
    <name type="scientific">Branchiostoma belcheri</name>
    <name type="common">Amphioxus</name>
    <dbReference type="NCBI Taxonomy" id="7741"/>
    <lineage>
        <taxon>Eukaryota</taxon>
        <taxon>Metazoa</taxon>
        <taxon>Chordata</taxon>
        <taxon>Cephalochordata</taxon>
        <taxon>Leptocardii</taxon>
        <taxon>Amphioxiformes</taxon>
        <taxon>Branchiostomatidae</taxon>
        <taxon>Branchiostoma</taxon>
    </lineage>
</organism>
<dbReference type="InterPro" id="IPR001611">
    <property type="entry name" value="Leu-rich_rpt"/>
</dbReference>
<dbReference type="GO" id="GO:0005886">
    <property type="term" value="C:plasma membrane"/>
    <property type="evidence" value="ECO:0007669"/>
    <property type="project" value="TreeGrafter"/>
</dbReference>
<dbReference type="AlphaFoldDB" id="A0A6P4YQZ1"/>
<dbReference type="PANTHER" id="PTHR24369">
    <property type="entry name" value="ANTIGEN BSP, PUTATIVE-RELATED"/>
    <property type="match status" value="1"/>
</dbReference>
<dbReference type="SMART" id="SM00409">
    <property type="entry name" value="IG"/>
    <property type="match status" value="1"/>
</dbReference>
<keyword evidence="10" id="KW-0393">Immunoglobulin domain</keyword>
<evidence type="ECO:0000256" key="3">
    <source>
        <dbReference type="ARBA" id="ARBA00022692"/>
    </source>
</evidence>
<dbReference type="OrthoDB" id="28057at2759"/>
<dbReference type="InterPro" id="IPR000483">
    <property type="entry name" value="Cys-rich_flank_reg_C"/>
</dbReference>
<dbReference type="Gene3D" id="3.80.10.10">
    <property type="entry name" value="Ribonuclease Inhibitor"/>
    <property type="match status" value="1"/>
</dbReference>
<dbReference type="InterPro" id="IPR003599">
    <property type="entry name" value="Ig_sub"/>
</dbReference>
<keyword evidence="7 11" id="KW-0472">Membrane</keyword>
<dbReference type="FunFam" id="2.60.40.10:FF:000076">
    <property type="entry name" value="Leucine-rich repeat and Ig domain-containing 4"/>
    <property type="match status" value="1"/>
</dbReference>
<dbReference type="InterPro" id="IPR003598">
    <property type="entry name" value="Ig_sub2"/>
</dbReference>
<sequence>MAPRQSTEKPFNIRFLSFLLLTTFSPVYTNNCPRICVCSGSFSNVYCGDSNLTKVPNRIPERVVYLNLHSNNISKLIKNQFANLPQLHTLQLSANTISEIDNDAFVGLDNLQILELFYNSLVVVPSGALKSLINLKELWLGGNPIVCLDAYSFSYLPNLKLLDLGELRQLRGISNNAFAGLSSLVYLNMGVANLQTVPYLQHLTSLEELNLSGNIIRILGRTSFQSMFRLRRLMIISSQVNEVEPLAFEDLQALSELDLSYNNLSTLPYNLFAASTSLGKVNLKYNPWNCSCDITWLVEWLRTKVRDRTCDACGECRYPKRLLGTSVFRLPIEIFRCPRRKISNYSIQLNVTEGEDASLPCVSGRETAISWITPNGTTIRHGNYEVRVKVFNDGSLNITRVTLHDAGVYRCIARNPGGSQSVITTLNVTTRAYITDIPVLEEPMEDDFDPSVCTLGLDDQSWSNVNLNTTSRLNLTYKPPTMPPGGTVSVDEDDDEYDPLASRKFDHLSVIVSSIAGIVVLGLSVWGICFLCKRCHDRKRFLQKKCKMNERTKKKHEDDSSCCCRKYCCCCRHKMEKEPESVEMPPPDIYSIDIKVDIEKQPNGTLKKSKASKVETQV</sequence>
<evidence type="ECO:0000256" key="6">
    <source>
        <dbReference type="ARBA" id="ARBA00022989"/>
    </source>
</evidence>
<dbReference type="SMART" id="SM00408">
    <property type="entry name" value="IGc2"/>
    <property type="match status" value="1"/>
</dbReference>
<dbReference type="SMART" id="SM00082">
    <property type="entry name" value="LRRCT"/>
    <property type="match status" value="1"/>
</dbReference>
<dbReference type="Proteomes" id="UP000515135">
    <property type="component" value="Unplaced"/>
</dbReference>
<dbReference type="Pfam" id="PF07679">
    <property type="entry name" value="I-set"/>
    <property type="match status" value="1"/>
</dbReference>
<feature type="signal peptide" evidence="12">
    <location>
        <begin position="1"/>
        <end position="29"/>
    </location>
</feature>
<dbReference type="PANTHER" id="PTHR24369:SF212">
    <property type="entry name" value="LEUCINE-RICH REPEAT-CONTAINING PROTEIN 4B-LIKE"/>
    <property type="match status" value="1"/>
</dbReference>
<dbReference type="GeneID" id="109466389"/>
<dbReference type="PROSITE" id="PS51450">
    <property type="entry name" value="LRR"/>
    <property type="match status" value="3"/>
</dbReference>
<keyword evidence="4 12" id="KW-0732">Signal</keyword>
<dbReference type="SMART" id="SM00369">
    <property type="entry name" value="LRR_TYP"/>
    <property type="match status" value="6"/>
</dbReference>
<evidence type="ECO:0000256" key="8">
    <source>
        <dbReference type="ARBA" id="ARBA00023157"/>
    </source>
</evidence>
<keyword evidence="9" id="KW-0325">Glycoprotein</keyword>
<dbReference type="RefSeq" id="XP_019619661.1">
    <property type="nucleotide sequence ID" value="XM_019764102.1"/>
</dbReference>
<feature type="transmembrane region" description="Helical" evidence="11">
    <location>
        <begin position="508"/>
        <end position="532"/>
    </location>
</feature>
<reference evidence="15" key="1">
    <citation type="submission" date="2025-08" db="UniProtKB">
        <authorList>
            <consortium name="RefSeq"/>
        </authorList>
    </citation>
    <scope>IDENTIFICATION</scope>
    <source>
        <tissue evidence="15">Gonad</tissue>
    </source>
</reference>
<evidence type="ECO:0000256" key="5">
    <source>
        <dbReference type="ARBA" id="ARBA00022737"/>
    </source>
</evidence>
<dbReference type="InterPro" id="IPR013783">
    <property type="entry name" value="Ig-like_fold"/>
</dbReference>
<gene>
    <name evidence="15" type="primary">LOC109466389</name>
</gene>
<dbReference type="KEGG" id="bbel:109466389"/>
<evidence type="ECO:0000259" key="13">
    <source>
        <dbReference type="PROSITE" id="PS50835"/>
    </source>
</evidence>
<dbReference type="SUPFAM" id="SSF48726">
    <property type="entry name" value="Immunoglobulin"/>
    <property type="match status" value="1"/>
</dbReference>
<evidence type="ECO:0000256" key="2">
    <source>
        <dbReference type="ARBA" id="ARBA00022614"/>
    </source>
</evidence>
<dbReference type="InterPro" id="IPR036179">
    <property type="entry name" value="Ig-like_dom_sf"/>
</dbReference>
<evidence type="ECO:0000313" key="14">
    <source>
        <dbReference type="Proteomes" id="UP000515135"/>
    </source>
</evidence>
<evidence type="ECO:0000256" key="9">
    <source>
        <dbReference type="ARBA" id="ARBA00023180"/>
    </source>
</evidence>
<keyword evidence="3 11" id="KW-0812">Transmembrane</keyword>
<feature type="domain" description="Ig-like" evidence="13">
    <location>
        <begin position="338"/>
        <end position="429"/>
    </location>
</feature>
<name>A0A6P4YQZ1_BRABE</name>
<comment type="subcellular location">
    <subcellularLocation>
        <location evidence="1">Membrane</location>
        <topology evidence="1">Single-pass membrane protein</topology>
    </subcellularLocation>
</comment>
<dbReference type="InterPro" id="IPR000372">
    <property type="entry name" value="LRRNT"/>
</dbReference>
<dbReference type="SMART" id="SM00013">
    <property type="entry name" value="LRRNT"/>
    <property type="match status" value="1"/>
</dbReference>
<keyword evidence="6 11" id="KW-1133">Transmembrane helix</keyword>
<accession>A0A6P4YQZ1</accession>
<dbReference type="PROSITE" id="PS50835">
    <property type="entry name" value="IG_LIKE"/>
    <property type="match status" value="1"/>
</dbReference>
<keyword evidence="5" id="KW-0677">Repeat</keyword>
<dbReference type="InterPro" id="IPR013098">
    <property type="entry name" value="Ig_I-set"/>
</dbReference>
<dbReference type="InterPro" id="IPR003591">
    <property type="entry name" value="Leu-rich_rpt_typical-subtyp"/>
</dbReference>
<dbReference type="InterPro" id="IPR032675">
    <property type="entry name" value="LRR_dom_sf"/>
</dbReference>
<evidence type="ECO:0000256" key="10">
    <source>
        <dbReference type="ARBA" id="ARBA00023319"/>
    </source>
</evidence>
<dbReference type="InterPro" id="IPR050541">
    <property type="entry name" value="LRR_TM_domain-containing"/>
</dbReference>
<evidence type="ECO:0000256" key="4">
    <source>
        <dbReference type="ARBA" id="ARBA00022729"/>
    </source>
</evidence>
<keyword evidence="2" id="KW-0433">Leucine-rich repeat</keyword>
<dbReference type="SUPFAM" id="SSF52058">
    <property type="entry name" value="L domain-like"/>
    <property type="match status" value="1"/>
</dbReference>
<keyword evidence="8" id="KW-1015">Disulfide bond</keyword>
<evidence type="ECO:0000256" key="12">
    <source>
        <dbReference type="SAM" id="SignalP"/>
    </source>
</evidence>
<keyword evidence="14" id="KW-1185">Reference proteome</keyword>
<dbReference type="Pfam" id="PF13855">
    <property type="entry name" value="LRR_8"/>
    <property type="match status" value="3"/>
</dbReference>
<protein>
    <submittedName>
        <fullName evidence="15">Leucine-rich repeat-containing protein 4C-like</fullName>
    </submittedName>
</protein>
<evidence type="ECO:0000313" key="15">
    <source>
        <dbReference type="RefSeq" id="XP_019619661.1"/>
    </source>
</evidence>
<proteinExistence type="predicted"/>
<feature type="chain" id="PRO_5028130201" evidence="12">
    <location>
        <begin position="30"/>
        <end position="618"/>
    </location>
</feature>